<sequence length="135" mass="15301">MSRDTIKNIIIAILAIALVGTGAYAVQAKQHVDKLQPQVNERITRMETGEYKVSSKSLKAKTAEIKDDQLIFDKKTTYYMVRGISKKNSKDNFVILQNVKNNNTNLYQLKSKDNKLDFYKIKNGKPGSLAFSLNK</sequence>
<evidence type="ECO:0000313" key="1">
    <source>
        <dbReference type="EMBL" id="KRN76938.1"/>
    </source>
</evidence>
<reference evidence="1 2" key="1">
    <citation type="journal article" date="2015" name="Genome Announc.">
        <title>Expanding the biotechnology potential of lactobacilli through comparative genomics of 213 strains and associated genera.</title>
        <authorList>
            <person name="Sun Z."/>
            <person name="Harris H.M."/>
            <person name="McCann A."/>
            <person name="Guo C."/>
            <person name="Argimon S."/>
            <person name="Zhang W."/>
            <person name="Yang X."/>
            <person name="Jeffery I.B."/>
            <person name="Cooney J.C."/>
            <person name="Kagawa T.F."/>
            <person name="Liu W."/>
            <person name="Song Y."/>
            <person name="Salvetti E."/>
            <person name="Wrobel A."/>
            <person name="Rasinkangas P."/>
            <person name="Parkhill J."/>
            <person name="Rea M.C."/>
            <person name="O'Sullivan O."/>
            <person name="Ritari J."/>
            <person name="Douillard F.P."/>
            <person name="Paul Ross R."/>
            <person name="Yang R."/>
            <person name="Briner A.E."/>
            <person name="Felis G.E."/>
            <person name="de Vos W.M."/>
            <person name="Barrangou R."/>
            <person name="Klaenhammer T.R."/>
            <person name="Caufield P.W."/>
            <person name="Cui Y."/>
            <person name="Zhang H."/>
            <person name="O'Toole P.W."/>
        </authorList>
    </citation>
    <scope>NUCLEOTIDE SEQUENCE [LARGE SCALE GENOMIC DNA]</scope>
    <source>
        <strain evidence="1 2">DSM 20014</strain>
    </source>
</reference>
<accession>A0A0R2JQU9</accession>
<comment type="caution">
    <text evidence="1">The sequence shown here is derived from an EMBL/GenBank/DDBJ whole genome shotgun (WGS) entry which is preliminary data.</text>
</comment>
<dbReference type="PATRIC" id="fig|1620.3.peg.453"/>
<organism evidence="1 2">
    <name type="scientific">Weissella minor</name>
    <dbReference type="NCBI Taxonomy" id="1620"/>
    <lineage>
        <taxon>Bacteria</taxon>
        <taxon>Bacillati</taxon>
        <taxon>Bacillota</taxon>
        <taxon>Bacilli</taxon>
        <taxon>Lactobacillales</taxon>
        <taxon>Lactobacillaceae</taxon>
        <taxon>Weissella</taxon>
    </lineage>
</organism>
<dbReference type="AlphaFoldDB" id="A0A0R2JQU9"/>
<dbReference type="RefSeq" id="WP_057787768.1">
    <property type="nucleotide sequence ID" value="NZ_JQCD01000024.1"/>
</dbReference>
<name>A0A0R2JQU9_9LACO</name>
<dbReference type="STRING" id="1620.IV67_GL000448"/>
<evidence type="ECO:0000313" key="2">
    <source>
        <dbReference type="Proteomes" id="UP000051673"/>
    </source>
</evidence>
<gene>
    <name evidence="1" type="ORF">IV67_GL000448</name>
</gene>
<dbReference type="EMBL" id="JQCD01000024">
    <property type="protein sequence ID" value="KRN76938.1"/>
    <property type="molecule type" value="Genomic_DNA"/>
</dbReference>
<dbReference type="Proteomes" id="UP000051673">
    <property type="component" value="Unassembled WGS sequence"/>
</dbReference>
<keyword evidence="2" id="KW-1185">Reference proteome</keyword>
<protein>
    <submittedName>
        <fullName evidence="1">Uncharacterized protein</fullName>
    </submittedName>
</protein>
<proteinExistence type="predicted"/>